<comment type="subcellular location">
    <subcellularLocation>
        <location evidence="1 7">Cell membrane</location>
        <topology evidence="1 7">Multi-pass membrane protein</topology>
    </subcellularLocation>
</comment>
<gene>
    <name evidence="9" type="ORF">IAB37_01615</name>
</gene>
<dbReference type="GO" id="GO:0005886">
    <property type="term" value="C:plasma membrane"/>
    <property type="evidence" value="ECO:0007669"/>
    <property type="project" value="UniProtKB-SubCell"/>
</dbReference>
<feature type="domain" description="ABC transmembrane type-1" evidence="8">
    <location>
        <begin position="76"/>
        <end position="286"/>
    </location>
</feature>
<dbReference type="GO" id="GO:0055085">
    <property type="term" value="P:transmembrane transport"/>
    <property type="evidence" value="ECO:0007669"/>
    <property type="project" value="InterPro"/>
</dbReference>
<dbReference type="AlphaFoldDB" id="A0A9D1DWH6"/>
<protein>
    <submittedName>
        <fullName evidence="9">Carbohydrate ABC transporter permease</fullName>
    </submittedName>
</protein>
<evidence type="ECO:0000256" key="5">
    <source>
        <dbReference type="ARBA" id="ARBA00022989"/>
    </source>
</evidence>
<dbReference type="InterPro" id="IPR035906">
    <property type="entry name" value="MetI-like_sf"/>
</dbReference>
<evidence type="ECO:0000259" key="8">
    <source>
        <dbReference type="PROSITE" id="PS50928"/>
    </source>
</evidence>
<reference evidence="9" key="2">
    <citation type="journal article" date="2021" name="PeerJ">
        <title>Extensive microbial diversity within the chicken gut microbiome revealed by metagenomics and culture.</title>
        <authorList>
            <person name="Gilroy R."/>
            <person name="Ravi A."/>
            <person name="Getino M."/>
            <person name="Pursley I."/>
            <person name="Horton D.L."/>
            <person name="Alikhan N.F."/>
            <person name="Baker D."/>
            <person name="Gharbi K."/>
            <person name="Hall N."/>
            <person name="Watson M."/>
            <person name="Adriaenssens E.M."/>
            <person name="Foster-Nyarko E."/>
            <person name="Jarju S."/>
            <person name="Secka A."/>
            <person name="Antonio M."/>
            <person name="Oren A."/>
            <person name="Chaudhuri R.R."/>
            <person name="La Ragione R."/>
            <person name="Hildebrand F."/>
            <person name="Pallen M.J."/>
        </authorList>
    </citation>
    <scope>NUCLEOTIDE SEQUENCE</scope>
    <source>
        <strain evidence="9">CHK189-12415</strain>
    </source>
</reference>
<evidence type="ECO:0000256" key="4">
    <source>
        <dbReference type="ARBA" id="ARBA00022692"/>
    </source>
</evidence>
<evidence type="ECO:0000256" key="2">
    <source>
        <dbReference type="ARBA" id="ARBA00022448"/>
    </source>
</evidence>
<dbReference type="PROSITE" id="PS50928">
    <property type="entry name" value="ABC_TM1"/>
    <property type="match status" value="1"/>
</dbReference>
<keyword evidence="2 7" id="KW-0813">Transport</keyword>
<keyword evidence="4 7" id="KW-0812">Transmembrane</keyword>
<organism evidence="9 10">
    <name type="scientific">Candidatus Faecivivens stercoravium</name>
    <dbReference type="NCBI Taxonomy" id="2840803"/>
    <lineage>
        <taxon>Bacteria</taxon>
        <taxon>Bacillati</taxon>
        <taxon>Bacillota</taxon>
        <taxon>Clostridia</taxon>
        <taxon>Eubacteriales</taxon>
        <taxon>Oscillospiraceae</taxon>
        <taxon>Oscillospiraceae incertae sedis</taxon>
        <taxon>Candidatus Faecivivens</taxon>
    </lineage>
</organism>
<dbReference type="EMBL" id="DVHA01000050">
    <property type="protein sequence ID" value="HIR60260.1"/>
    <property type="molecule type" value="Genomic_DNA"/>
</dbReference>
<accession>A0A9D1DWH6</accession>
<dbReference type="Gene3D" id="1.10.3720.10">
    <property type="entry name" value="MetI-like"/>
    <property type="match status" value="1"/>
</dbReference>
<keyword evidence="5 7" id="KW-1133">Transmembrane helix</keyword>
<dbReference type="PANTHER" id="PTHR43744:SF9">
    <property type="entry name" value="POLYGALACTURONAN_RHAMNOGALACTURONAN TRANSPORT SYSTEM PERMEASE PROTEIN YTCP"/>
    <property type="match status" value="1"/>
</dbReference>
<sequence length="301" mass="33633">MHEIKTRSEKAFQIFAFVFLTLLTIFALAPFVLIISASLTEENTLAVGGYQFWPKVFSGAAYEYLFTKAGTILNAYGISIIVTAVGTVVSLIISPMLAYPMSRKDFRFRNFLAFFVFFTMIFSGGLVPSYMMWTRIFQIKDTIFALIIPNYLMGAFNIFLLRNYFTNSIPVSLIESAQLDGAKELTIFFKIILPLSTPVLATVGLFVGLAYWNDWTNGLYYITDTALYSIQNLLNRLMQNIEYLKSGSAISNIAGNIDTSQMPSTSIRMAIAVVAVLPIIIIFPFIQKYFIKGVVVGAVKG</sequence>
<feature type="transmembrane region" description="Helical" evidence="7">
    <location>
        <begin position="143"/>
        <end position="165"/>
    </location>
</feature>
<proteinExistence type="inferred from homology"/>
<evidence type="ECO:0000256" key="1">
    <source>
        <dbReference type="ARBA" id="ARBA00004651"/>
    </source>
</evidence>
<feature type="transmembrane region" description="Helical" evidence="7">
    <location>
        <begin position="75"/>
        <end position="99"/>
    </location>
</feature>
<feature type="transmembrane region" description="Helical" evidence="7">
    <location>
        <begin position="185"/>
        <end position="212"/>
    </location>
</feature>
<dbReference type="CDD" id="cd06261">
    <property type="entry name" value="TM_PBP2"/>
    <property type="match status" value="1"/>
</dbReference>
<dbReference type="InterPro" id="IPR000515">
    <property type="entry name" value="MetI-like"/>
</dbReference>
<reference evidence="9" key="1">
    <citation type="submission" date="2020-10" db="EMBL/GenBank/DDBJ databases">
        <authorList>
            <person name="Gilroy R."/>
        </authorList>
    </citation>
    <scope>NUCLEOTIDE SEQUENCE</scope>
    <source>
        <strain evidence="9">CHK189-12415</strain>
    </source>
</reference>
<evidence type="ECO:0000313" key="9">
    <source>
        <dbReference type="EMBL" id="HIR60260.1"/>
    </source>
</evidence>
<evidence type="ECO:0000256" key="7">
    <source>
        <dbReference type="RuleBase" id="RU363032"/>
    </source>
</evidence>
<keyword evidence="6 7" id="KW-0472">Membrane</keyword>
<evidence type="ECO:0000256" key="3">
    <source>
        <dbReference type="ARBA" id="ARBA00022475"/>
    </source>
</evidence>
<evidence type="ECO:0000313" key="10">
    <source>
        <dbReference type="Proteomes" id="UP000824241"/>
    </source>
</evidence>
<dbReference type="SUPFAM" id="SSF161098">
    <property type="entry name" value="MetI-like"/>
    <property type="match status" value="1"/>
</dbReference>
<dbReference type="Pfam" id="PF00528">
    <property type="entry name" value="BPD_transp_1"/>
    <property type="match status" value="1"/>
</dbReference>
<evidence type="ECO:0000256" key="6">
    <source>
        <dbReference type="ARBA" id="ARBA00023136"/>
    </source>
</evidence>
<name>A0A9D1DWH6_9FIRM</name>
<keyword evidence="3" id="KW-1003">Cell membrane</keyword>
<comment type="caution">
    <text evidence="9">The sequence shown here is derived from an EMBL/GenBank/DDBJ whole genome shotgun (WGS) entry which is preliminary data.</text>
</comment>
<feature type="transmembrane region" description="Helical" evidence="7">
    <location>
        <begin position="267"/>
        <end position="286"/>
    </location>
</feature>
<dbReference type="PANTHER" id="PTHR43744">
    <property type="entry name" value="ABC TRANSPORTER PERMEASE PROTEIN MG189-RELATED-RELATED"/>
    <property type="match status" value="1"/>
</dbReference>
<comment type="similarity">
    <text evidence="7">Belongs to the binding-protein-dependent transport system permease family.</text>
</comment>
<feature type="transmembrane region" description="Helical" evidence="7">
    <location>
        <begin position="111"/>
        <end position="131"/>
    </location>
</feature>
<feature type="transmembrane region" description="Helical" evidence="7">
    <location>
        <begin position="12"/>
        <end position="35"/>
    </location>
</feature>
<dbReference type="Proteomes" id="UP000824241">
    <property type="component" value="Unassembled WGS sequence"/>
</dbReference>